<dbReference type="Proteomes" id="UP000263957">
    <property type="component" value="Unassembled WGS sequence"/>
</dbReference>
<sequence length="416" mass="44723">MDLTDAKRIVVLGGGQAAAQAIQSLRMGGYDGELTLVGAEAALPYQRPPLSKAYMKGEFAEERLYFKPAAWYEDNNVDLVLSTRATAINRADRTVEIEHGGKLDYDALIIATGSRPRNLPIEGANLEHVYALRDLADVERIRPQMVAGRSIVIVGAGYIGLEAAAVAQQMGLKATVLEMAPRVLARVTSPVMSEFYENEHRRQGVDIRTETSLSKLEGTEDGAVSKAVLSDGTILDADIVLVGIGILPNEELAKDAGISCNNGILVDRDARTSDPRVFAAGDCASRPLVHFGRSGRLESVHNAIEQGKLAAAAILGKSRPVEDCPWFWSDQYDLKLQIAGLSEGYDRIVVRGNPDDRKFAAFYLKNGTLIAVDAINSPPEFLASKKLIMSGAKISADILADTSISMKEIAAKASAA</sequence>
<evidence type="ECO:0000256" key="4">
    <source>
        <dbReference type="ARBA" id="ARBA00023002"/>
    </source>
</evidence>
<dbReference type="Gene3D" id="3.50.50.60">
    <property type="entry name" value="FAD/NAD(P)-binding domain"/>
    <property type="match status" value="2"/>
</dbReference>
<evidence type="ECO:0000256" key="3">
    <source>
        <dbReference type="ARBA" id="ARBA00022827"/>
    </source>
</evidence>
<dbReference type="SUPFAM" id="SSF51905">
    <property type="entry name" value="FAD/NAD(P)-binding domain"/>
    <property type="match status" value="1"/>
</dbReference>
<dbReference type="PRINTS" id="PR00411">
    <property type="entry name" value="PNDRDTASEI"/>
</dbReference>
<keyword evidence="2" id="KW-0285">Flavoprotein</keyword>
<dbReference type="GO" id="GO:0005737">
    <property type="term" value="C:cytoplasm"/>
    <property type="evidence" value="ECO:0007669"/>
    <property type="project" value="TreeGrafter"/>
</dbReference>
<dbReference type="PANTHER" id="PTHR43557">
    <property type="entry name" value="APOPTOSIS-INDUCING FACTOR 1"/>
    <property type="match status" value="1"/>
</dbReference>
<dbReference type="InterPro" id="IPR050446">
    <property type="entry name" value="FAD-oxidoreductase/Apoptosis"/>
</dbReference>
<protein>
    <submittedName>
        <fullName evidence="7">Pyridine nucleotide-disulfide oxidoreductase</fullName>
    </submittedName>
</protein>
<dbReference type="PRINTS" id="PR00368">
    <property type="entry name" value="FADPNR"/>
</dbReference>
<accession>A0A356W8H6</accession>
<dbReference type="InterPro" id="IPR028202">
    <property type="entry name" value="Reductase_C"/>
</dbReference>
<feature type="domain" description="FAD/NAD(P)-binding" evidence="5">
    <location>
        <begin position="8"/>
        <end position="307"/>
    </location>
</feature>
<evidence type="ECO:0000313" key="8">
    <source>
        <dbReference type="Proteomes" id="UP000263957"/>
    </source>
</evidence>
<comment type="cofactor">
    <cofactor evidence="1">
        <name>FAD</name>
        <dbReference type="ChEBI" id="CHEBI:57692"/>
    </cofactor>
</comment>
<dbReference type="AlphaFoldDB" id="A0A356W8H6"/>
<reference evidence="7 8" key="1">
    <citation type="journal article" date="2018" name="Nat. Biotechnol.">
        <title>A standardized bacterial taxonomy based on genome phylogeny substantially revises the tree of life.</title>
        <authorList>
            <person name="Parks D.H."/>
            <person name="Chuvochina M."/>
            <person name="Waite D.W."/>
            <person name="Rinke C."/>
            <person name="Skarshewski A."/>
            <person name="Chaumeil P.A."/>
            <person name="Hugenholtz P."/>
        </authorList>
    </citation>
    <scope>NUCLEOTIDE SEQUENCE [LARGE SCALE GENOMIC DNA]</scope>
    <source>
        <strain evidence="7">UBA10378</strain>
    </source>
</reference>
<dbReference type="InterPro" id="IPR016156">
    <property type="entry name" value="FAD/NAD-linked_Rdtase_dimer_sf"/>
</dbReference>
<evidence type="ECO:0000259" key="6">
    <source>
        <dbReference type="Pfam" id="PF14759"/>
    </source>
</evidence>
<dbReference type="Gene3D" id="3.30.390.30">
    <property type="match status" value="1"/>
</dbReference>
<evidence type="ECO:0000313" key="7">
    <source>
        <dbReference type="EMBL" id="HBQ49970.1"/>
    </source>
</evidence>
<dbReference type="Pfam" id="PF14759">
    <property type="entry name" value="Reductase_C"/>
    <property type="match status" value="1"/>
</dbReference>
<dbReference type="InterPro" id="IPR036188">
    <property type="entry name" value="FAD/NAD-bd_sf"/>
</dbReference>
<comment type="caution">
    <text evidence="7">The sequence shown here is derived from an EMBL/GenBank/DDBJ whole genome shotgun (WGS) entry which is preliminary data.</text>
</comment>
<evidence type="ECO:0000256" key="1">
    <source>
        <dbReference type="ARBA" id="ARBA00001974"/>
    </source>
</evidence>
<proteinExistence type="predicted"/>
<keyword evidence="3" id="KW-0274">FAD</keyword>
<evidence type="ECO:0000256" key="2">
    <source>
        <dbReference type="ARBA" id="ARBA00022630"/>
    </source>
</evidence>
<dbReference type="GO" id="GO:0016651">
    <property type="term" value="F:oxidoreductase activity, acting on NAD(P)H"/>
    <property type="evidence" value="ECO:0007669"/>
    <property type="project" value="TreeGrafter"/>
</dbReference>
<dbReference type="InterPro" id="IPR023753">
    <property type="entry name" value="FAD/NAD-binding_dom"/>
</dbReference>
<evidence type="ECO:0000259" key="5">
    <source>
        <dbReference type="Pfam" id="PF07992"/>
    </source>
</evidence>
<dbReference type="PANTHER" id="PTHR43557:SF2">
    <property type="entry name" value="RIESKE DOMAIN-CONTAINING PROTEIN-RELATED"/>
    <property type="match status" value="1"/>
</dbReference>
<dbReference type="EMBL" id="DOGS01000280">
    <property type="protein sequence ID" value="HBQ49970.1"/>
    <property type="molecule type" value="Genomic_DNA"/>
</dbReference>
<name>A0A356W8H6_9PROT</name>
<organism evidence="7 8">
    <name type="scientific">Hyphomonas atlantica</name>
    <dbReference type="NCBI Taxonomy" id="1280948"/>
    <lineage>
        <taxon>Bacteria</taxon>
        <taxon>Pseudomonadati</taxon>
        <taxon>Pseudomonadota</taxon>
        <taxon>Alphaproteobacteria</taxon>
        <taxon>Hyphomonadales</taxon>
        <taxon>Hyphomonadaceae</taxon>
        <taxon>Hyphomonas</taxon>
    </lineage>
</organism>
<gene>
    <name evidence="7" type="ORF">DD728_14030</name>
</gene>
<dbReference type="Pfam" id="PF07992">
    <property type="entry name" value="Pyr_redox_2"/>
    <property type="match status" value="1"/>
</dbReference>
<dbReference type="SUPFAM" id="SSF55424">
    <property type="entry name" value="FAD/NAD-linked reductases, dimerisation (C-terminal) domain"/>
    <property type="match status" value="1"/>
</dbReference>
<keyword evidence="4" id="KW-0560">Oxidoreductase</keyword>
<feature type="domain" description="Reductase C-terminal" evidence="6">
    <location>
        <begin position="326"/>
        <end position="409"/>
    </location>
</feature>